<keyword evidence="6" id="KW-0805">Transcription regulation</keyword>
<gene>
    <name evidence="15" type="ORF">BVC80_209g155</name>
</gene>
<dbReference type="Pfam" id="PF01975">
    <property type="entry name" value="SurE"/>
    <property type="match status" value="1"/>
</dbReference>
<dbReference type="InterPro" id="IPR036390">
    <property type="entry name" value="WH_DNA-bd_sf"/>
</dbReference>
<evidence type="ECO:0000256" key="4">
    <source>
        <dbReference type="ARBA" id="ARBA00022723"/>
    </source>
</evidence>
<dbReference type="AlphaFoldDB" id="A0A200QD60"/>
<dbReference type="OMA" id="MWVEVED"/>
<feature type="coiled-coil region" evidence="12">
    <location>
        <begin position="548"/>
        <end position="596"/>
    </location>
</feature>
<evidence type="ECO:0000256" key="1">
    <source>
        <dbReference type="ARBA" id="ARBA00004123"/>
    </source>
</evidence>
<evidence type="ECO:0000256" key="5">
    <source>
        <dbReference type="ARBA" id="ARBA00022801"/>
    </source>
</evidence>
<dbReference type="Pfam" id="PF00447">
    <property type="entry name" value="HSF_DNA-bind"/>
    <property type="match status" value="1"/>
</dbReference>
<evidence type="ECO:0000256" key="3">
    <source>
        <dbReference type="ARBA" id="ARBA00022553"/>
    </source>
</evidence>
<dbReference type="SMART" id="SM00415">
    <property type="entry name" value="HSF"/>
    <property type="match status" value="1"/>
</dbReference>
<dbReference type="Gene3D" id="1.10.10.10">
    <property type="entry name" value="Winged helix-like DNA-binding domain superfamily/Winged helix DNA-binding domain"/>
    <property type="match status" value="1"/>
</dbReference>
<evidence type="ECO:0000256" key="10">
    <source>
        <dbReference type="ARBA" id="ARBA00023242"/>
    </source>
</evidence>
<evidence type="ECO:0000256" key="13">
    <source>
        <dbReference type="SAM" id="MobiDB-lite"/>
    </source>
</evidence>
<dbReference type="STRING" id="56857.A0A200QD60"/>
<feature type="compositionally biased region" description="Low complexity" evidence="13">
    <location>
        <begin position="33"/>
        <end position="53"/>
    </location>
</feature>
<comment type="caution">
    <text evidence="15">The sequence shown here is derived from an EMBL/GenBank/DDBJ whole genome shotgun (WGS) entry which is preliminary data.</text>
</comment>
<feature type="domain" description="HSF-type DNA-binding" evidence="14">
    <location>
        <begin position="475"/>
        <end position="499"/>
    </location>
</feature>
<keyword evidence="5" id="KW-0378">Hydrolase</keyword>
<organism evidence="15 16">
    <name type="scientific">Macleaya cordata</name>
    <name type="common">Five-seeded plume-poppy</name>
    <name type="synonym">Bocconia cordata</name>
    <dbReference type="NCBI Taxonomy" id="56857"/>
    <lineage>
        <taxon>Eukaryota</taxon>
        <taxon>Viridiplantae</taxon>
        <taxon>Streptophyta</taxon>
        <taxon>Embryophyta</taxon>
        <taxon>Tracheophyta</taxon>
        <taxon>Spermatophyta</taxon>
        <taxon>Magnoliopsida</taxon>
        <taxon>Ranunculales</taxon>
        <taxon>Papaveraceae</taxon>
        <taxon>Papaveroideae</taxon>
        <taxon>Macleaya</taxon>
    </lineage>
</organism>
<dbReference type="PROSITE" id="PS00434">
    <property type="entry name" value="HSF_DOMAIN"/>
    <property type="match status" value="1"/>
</dbReference>
<keyword evidence="12" id="KW-0175">Coiled coil</keyword>
<evidence type="ECO:0000256" key="2">
    <source>
        <dbReference type="ARBA" id="ARBA00011062"/>
    </source>
</evidence>
<dbReference type="Gene3D" id="3.40.1210.10">
    <property type="entry name" value="Survival protein SurE-like phosphatase/nucleotidase"/>
    <property type="match status" value="1"/>
</dbReference>
<dbReference type="PANTHER" id="PTHR30457">
    <property type="entry name" value="5'-NUCLEOTIDASE SURE"/>
    <property type="match status" value="1"/>
</dbReference>
<evidence type="ECO:0000256" key="6">
    <source>
        <dbReference type="ARBA" id="ARBA00023015"/>
    </source>
</evidence>
<keyword evidence="8" id="KW-0238">DNA-binding</keyword>
<keyword evidence="4" id="KW-0479">Metal-binding</keyword>
<evidence type="ECO:0000256" key="9">
    <source>
        <dbReference type="ARBA" id="ARBA00023163"/>
    </source>
</evidence>
<evidence type="ECO:0000256" key="8">
    <source>
        <dbReference type="ARBA" id="ARBA00023125"/>
    </source>
</evidence>
<dbReference type="FunFam" id="1.10.10.10:FF:000057">
    <property type="entry name" value="Heat shock transcription factor 1"/>
    <property type="match status" value="1"/>
</dbReference>
<comment type="similarity">
    <text evidence="2">Belongs to the SurE nucleotidase family.</text>
</comment>
<keyword evidence="9" id="KW-0804">Transcription</keyword>
<accession>A0A200QD60</accession>
<keyword evidence="7 15" id="KW-0346">Stress response</keyword>
<sequence length="772" mass="85161">MTTSVKNNLLPPSLVSNLQQVLISRKGTEENQSNDNNDGSSEASSSNAESTTSEIDSSKPIVLITNADGIESLGLTSLVQALVREGRYNVQVCAPQLDRSVSGHSVTHGETITVSSAEISGVSCTAYEVCGTPVDCVSLALCGALFSWSKPALVISGINKGSRCGHHMFYSGAVAGAMEALISGVPSLSISLNWKKDGSRESDFSDAVNVCLPLIHAAVRDVEKGVFPKSCSLNIEIPTSPLTNKGFKVTKQSLWRPTPSWNAVSANRHPGAGNFMSNQQSLGIQLAQLGRDASAAGAARRLNTQRKNVEVVESVGVAGKTDSQRVKKYFRLEFVDKEHQDMDEDLDFRALENGFVRNNSVFALFHKSPPLHVADSCISMLQQVAVTPLSLSSNSESEEKLMMGGVGSSSSSSTSSSSAMPPQPIEGLNDLGPPPFLTKTFEMVEDPETDSIVSWSRARNSFIVWDSHKLATSLLPRYFKHGNFSSFIRQLNTYGFKKVDPDRWEFANNEFLGGQKHLLKNIKRRRNVSSNLQQQQQQAVGDCVELGKNGLEGEIDRLRRDRTLLMAEVVKLRQQQQNSQEEIVVMEERLEGMENKQRHLMAFLARALKNKDFFQQLVQRNEKKKELGNGIGKKRRLLTSVSAEFLQLEGILEGTQIEDYGDQALKEETVIESNIETLFAGATDSEPSSLIQEERTWVVSDTSDPDVGSFTDSMWEKLLNEDLVSGNEEEEIQVGDQFEVDVEVEELVAKPLDWDEDVQELVEQMEYLRSKP</sequence>
<dbReference type="InterPro" id="IPR036523">
    <property type="entry name" value="SurE-like_sf"/>
</dbReference>
<dbReference type="PANTHER" id="PTHR30457:SF5">
    <property type="entry name" value="OS01G0709400 PROTEIN"/>
    <property type="match status" value="1"/>
</dbReference>
<dbReference type="GO" id="GO:0046872">
    <property type="term" value="F:metal ion binding"/>
    <property type="evidence" value="ECO:0007669"/>
    <property type="project" value="UniProtKB-KW"/>
</dbReference>
<comment type="subcellular location">
    <subcellularLocation>
        <location evidence="1">Nucleus</location>
    </subcellularLocation>
</comment>
<dbReference type="InParanoid" id="A0A200QD60"/>
<keyword evidence="16" id="KW-1185">Reference proteome</keyword>
<feature type="region of interest" description="Disordered" evidence="13">
    <location>
        <begin position="395"/>
        <end position="431"/>
    </location>
</feature>
<evidence type="ECO:0000256" key="11">
    <source>
        <dbReference type="RuleBase" id="RU004020"/>
    </source>
</evidence>
<dbReference type="SUPFAM" id="SSF64167">
    <property type="entry name" value="SurE-like"/>
    <property type="match status" value="1"/>
</dbReference>
<keyword evidence="3" id="KW-0597">Phosphoprotein</keyword>
<dbReference type="OrthoDB" id="202825at2759"/>
<dbReference type="GO" id="GO:0005634">
    <property type="term" value="C:nucleus"/>
    <property type="evidence" value="ECO:0007669"/>
    <property type="project" value="UniProtKB-SubCell"/>
</dbReference>
<evidence type="ECO:0000256" key="12">
    <source>
        <dbReference type="SAM" id="Coils"/>
    </source>
</evidence>
<dbReference type="GO" id="GO:0043565">
    <property type="term" value="F:sequence-specific DNA binding"/>
    <property type="evidence" value="ECO:0007669"/>
    <property type="project" value="InterPro"/>
</dbReference>
<proteinExistence type="inferred from homology"/>
<evidence type="ECO:0000313" key="15">
    <source>
        <dbReference type="EMBL" id="OVA08421.1"/>
    </source>
</evidence>
<evidence type="ECO:0000259" key="14">
    <source>
        <dbReference type="PROSITE" id="PS00434"/>
    </source>
</evidence>
<feature type="region of interest" description="Disordered" evidence="13">
    <location>
        <begin position="24"/>
        <end position="54"/>
    </location>
</feature>
<evidence type="ECO:0000256" key="7">
    <source>
        <dbReference type="ARBA" id="ARBA00023016"/>
    </source>
</evidence>
<feature type="compositionally biased region" description="Low complexity" evidence="13">
    <location>
        <begin position="408"/>
        <end position="418"/>
    </location>
</feature>
<dbReference type="PRINTS" id="PR00056">
    <property type="entry name" value="HSFDOMAIN"/>
</dbReference>
<dbReference type="InterPro" id="IPR036388">
    <property type="entry name" value="WH-like_DNA-bd_sf"/>
</dbReference>
<dbReference type="GO" id="GO:0008252">
    <property type="term" value="F:nucleotidase activity"/>
    <property type="evidence" value="ECO:0007669"/>
    <property type="project" value="InterPro"/>
</dbReference>
<dbReference type="InterPro" id="IPR002828">
    <property type="entry name" value="SurE-like_Pase/nucleotidase"/>
</dbReference>
<dbReference type="EMBL" id="MVGT01002328">
    <property type="protein sequence ID" value="OVA08421.1"/>
    <property type="molecule type" value="Genomic_DNA"/>
</dbReference>
<protein>
    <submittedName>
        <fullName evidence="15">Heat shock factor (HSF)-type</fullName>
    </submittedName>
</protein>
<evidence type="ECO:0000313" key="16">
    <source>
        <dbReference type="Proteomes" id="UP000195402"/>
    </source>
</evidence>
<dbReference type="InterPro" id="IPR000232">
    <property type="entry name" value="HSF_DNA-bd"/>
</dbReference>
<dbReference type="InterPro" id="IPR030048">
    <property type="entry name" value="SurE"/>
</dbReference>
<dbReference type="Proteomes" id="UP000195402">
    <property type="component" value="Unassembled WGS sequence"/>
</dbReference>
<name>A0A200QD60_MACCD</name>
<comment type="similarity">
    <text evidence="11">Belongs to the HSF family.</text>
</comment>
<dbReference type="SUPFAM" id="SSF46785">
    <property type="entry name" value="Winged helix' DNA-binding domain"/>
    <property type="match status" value="1"/>
</dbReference>
<keyword evidence="10" id="KW-0539">Nucleus</keyword>
<reference evidence="15 16" key="1">
    <citation type="journal article" date="2017" name="Mol. Plant">
        <title>The Genome of Medicinal Plant Macleaya cordata Provides New Insights into Benzylisoquinoline Alkaloids Metabolism.</title>
        <authorList>
            <person name="Liu X."/>
            <person name="Liu Y."/>
            <person name="Huang P."/>
            <person name="Ma Y."/>
            <person name="Qing Z."/>
            <person name="Tang Q."/>
            <person name="Cao H."/>
            <person name="Cheng P."/>
            <person name="Zheng Y."/>
            <person name="Yuan Z."/>
            <person name="Zhou Y."/>
            <person name="Liu J."/>
            <person name="Tang Z."/>
            <person name="Zhuo Y."/>
            <person name="Zhang Y."/>
            <person name="Yu L."/>
            <person name="Huang J."/>
            <person name="Yang P."/>
            <person name="Peng Q."/>
            <person name="Zhang J."/>
            <person name="Jiang W."/>
            <person name="Zhang Z."/>
            <person name="Lin K."/>
            <person name="Ro D.K."/>
            <person name="Chen X."/>
            <person name="Xiong X."/>
            <person name="Shang Y."/>
            <person name="Huang S."/>
            <person name="Zeng J."/>
        </authorList>
    </citation>
    <scope>NUCLEOTIDE SEQUENCE [LARGE SCALE GENOMIC DNA]</scope>
    <source>
        <strain evidence="16">cv. BLH2017</strain>
        <tissue evidence="15">Root</tissue>
    </source>
</reference>
<dbReference type="GO" id="GO:0003700">
    <property type="term" value="F:DNA-binding transcription factor activity"/>
    <property type="evidence" value="ECO:0007669"/>
    <property type="project" value="InterPro"/>
</dbReference>